<comment type="cofactor">
    <cofactor evidence="1 4">
        <name>a divalent metal cation</name>
        <dbReference type="ChEBI" id="CHEBI:60240"/>
    </cofactor>
</comment>
<feature type="site" description="Important for substrate specificity" evidence="4">
    <location>
        <position position="157"/>
    </location>
</feature>
<dbReference type="PANTHER" id="PTHR43213">
    <property type="entry name" value="BIFUNCTIONAL DTTP/UTP PYROPHOSPHATASE/METHYLTRANSFERASE PROTEIN-RELATED"/>
    <property type="match status" value="1"/>
</dbReference>
<comment type="caution">
    <text evidence="5">The sequence shown here is derived from an EMBL/GenBank/DDBJ whole genome shotgun (WGS) entry which is preliminary data.</text>
</comment>
<comment type="similarity">
    <text evidence="4">Belongs to the Maf family. YhdE subfamily.</text>
</comment>
<feature type="active site" description="Proton acceptor" evidence="4">
    <location>
        <position position="74"/>
    </location>
</feature>
<evidence type="ECO:0000256" key="4">
    <source>
        <dbReference type="HAMAP-Rule" id="MF_00528"/>
    </source>
</evidence>
<keyword evidence="6" id="KW-1185">Reference proteome</keyword>
<dbReference type="PIRSF" id="PIRSF006305">
    <property type="entry name" value="Maf"/>
    <property type="match status" value="1"/>
</dbReference>
<dbReference type="Gene3D" id="3.90.950.10">
    <property type="match status" value="1"/>
</dbReference>
<gene>
    <name evidence="5" type="ORF">ACFP85_13655</name>
</gene>
<protein>
    <recommendedName>
        <fullName evidence="4">dTTP/UTP pyrophosphatase</fullName>
        <shortName evidence="4">dTTPase/UTPase</shortName>
        <ecNumber evidence="4">3.6.1.9</ecNumber>
    </recommendedName>
    <alternativeName>
        <fullName evidence="4">Nucleoside triphosphate pyrophosphatase</fullName>
    </alternativeName>
    <alternativeName>
        <fullName evidence="4">Nucleotide pyrophosphatase</fullName>
        <shortName evidence="4">Nucleotide PPase</shortName>
    </alternativeName>
</protein>
<evidence type="ECO:0000313" key="5">
    <source>
        <dbReference type="EMBL" id="MFC6441193.1"/>
    </source>
</evidence>
<sequence>MQQQIILASQSPRRAEILNWLGIDFLQYPADIDETRLDGESAQAYVTRLAEQKAQACALMHPQLCDSRVVLGSDTTVAVDEHIFEKPEDEADMCRMLSLLSGRVHQVYSGIALYNAGKIVSACVATDVRFRVISDAEMHHYWQSGEPLGKAGGYAIQGLGGQFVEHISGSYTAVMGLPLFETAAMLRGAGILLRGADK</sequence>
<dbReference type="RefSeq" id="WP_131258472.1">
    <property type="nucleotide sequence ID" value="NZ_JBHSUS010000001.1"/>
</dbReference>
<comment type="caution">
    <text evidence="4">Lacks conserved residue(s) required for the propagation of feature annotation.</text>
</comment>
<comment type="function">
    <text evidence="4">Nucleoside triphosphate pyrophosphatase that hydrolyzes dTTP and UTP. May have a dual role in cell division arrest and in preventing the incorporation of modified nucleotides into cellular nucleic acids.</text>
</comment>
<evidence type="ECO:0000256" key="1">
    <source>
        <dbReference type="ARBA" id="ARBA00001968"/>
    </source>
</evidence>
<feature type="site" description="Important for substrate specificity" evidence="4">
    <location>
        <position position="13"/>
    </location>
</feature>
<dbReference type="Pfam" id="PF02545">
    <property type="entry name" value="Maf"/>
    <property type="match status" value="1"/>
</dbReference>
<comment type="subcellular location">
    <subcellularLocation>
        <location evidence="4">Cytoplasm</location>
    </subcellularLocation>
</comment>
<keyword evidence="2 4" id="KW-0378">Hydrolase</keyword>
<reference evidence="6" key="1">
    <citation type="journal article" date="2019" name="Int. J. Syst. Evol. Microbiol.">
        <title>The Global Catalogue of Microorganisms (GCM) 10K type strain sequencing project: providing services to taxonomists for standard genome sequencing and annotation.</title>
        <authorList>
            <consortium name="The Broad Institute Genomics Platform"/>
            <consortium name="The Broad Institute Genome Sequencing Center for Infectious Disease"/>
            <person name="Wu L."/>
            <person name="Ma J."/>
        </authorList>
    </citation>
    <scope>NUCLEOTIDE SEQUENCE [LARGE SCALE GENOMIC DNA]</scope>
    <source>
        <strain evidence="6">CGMCC 1.16031</strain>
    </source>
</reference>
<dbReference type="InterPro" id="IPR003697">
    <property type="entry name" value="Maf-like"/>
</dbReference>
<dbReference type="EMBL" id="JBHSUS010000001">
    <property type="protein sequence ID" value="MFC6441193.1"/>
    <property type="molecule type" value="Genomic_DNA"/>
</dbReference>
<keyword evidence="3 4" id="KW-0546">Nucleotide metabolism</keyword>
<dbReference type="HAMAP" id="MF_00528">
    <property type="entry name" value="Maf"/>
    <property type="match status" value="1"/>
</dbReference>
<feature type="site" description="Important for substrate specificity" evidence="4">
    <location>
        <position position="75"/>
    </location>
</feature>
<dbReference type="CDD" id="cd00555">
    <property type="entry name" value="Maf"/>
    <property type="match status" value="1"/>
</dbReference>
<comment type="catalytic activity">
    <reaction evidence="4">
        <text>UTP + H2O = UMP + diphosphate + H(+)</text>
        <dbReference type="Rhea" id="RHEA:29395"/>
        <dbReference type="ChEBI" id="CHEBI:15377"/>
        <dbReference type="ChEBI" id="CHEBI:15378"/>
        <dbReference type="ChEBI" id="CHEBI:33019"/>
        <dbReference type="ChEBI" id="CHEBI:46398"/>
        <dbReference type="ChEBI" id="CHEBI:57865"/>
        <dbReference type="EC" id="3.6.1.9"/>
    </reaction>
</comment>
<dbReference type="NCBIfam" id="TIGR00172">
    <property type="entry name" value="maf"/>
    <property type="match status" value="1"/>
</dbReference>
<comment type="catalytic activity">
    <reaction evidence="4">
        <text>dTTP + H2O = dTMP + diphosphate + H(+)</text>
        <dbReference type="Rhea" id="RHEA:28534"/>
        <dbReference type="ChEBI" id="CHEBI:15377"/>
        <dbReference type="ChEBI" id="CHEBI:15378"/>
        <dbReference type="ChEBI" id="CHEBI:33019"/>
        <dbReference type="ChEBI" id="CHEBI:37568"/>
        <dbReference type="ChEBI" id="CHEBI:63528"/>
        <dbReference type="EC" id="3.6.1.9"/>
    </reaction>
</comment>
<dbReference type="PANTHER" id="PTHR43213:SF5">
    <property type="entry name" value="BIFUNCTIONAL DTTP_UTP PYROPHOSPHATASE_METHYLTRANSFERASE PROTEIN-RELATED"/>
    <property type="match status" value="1"/>
</dbReference>
<dbReference type="Proteomes" id="UP001596364">
    <property type="component" value="Unassembled WGS sequence"/>
</dbReference>
<dbReference type="SUPFAM" id="SSF52972">
    <property type="entry name" value="ITPase-like"/>
    <property type="match status" value="1"/>
</dbReference>
<evidence type="ECO:0000256" key="3">
    <source>
        <dbReference type="ARBA" id="ARBA00023080"/>
    </source>
</evidence>
<name>A0ABW1XM64_9ALTE</name>
<dbReference type="InterPro" id="IPR029001">
    <property type="entry name" value="ITPase-like_fam"/>
</dbReference>
<dbReference type="EC" id="3.6.1.9" evidence="4"/>
<organism evidence="5 6">
    <name type="scientific">Pseudobowmanella zhangzhouensis</name>
    <dbReference type="NCBI Taxonomy" id="1537679"/>
    <lineage>
        <taxon>Bacteria</taxon>
        <taxon>Pseudomonadati</taxon>
        <taxon>Pseudomonadota</taxon>
        <taxon>Gammaproteobacteria</taxon>
        <taxon>Alteromonadales</taxon>
        <taxon>Alteromonadaceae</taxon>
    </lineage>
</organism>
<evidence type="ECO:0000313" key="6">
    <source>
        <dbReference type="Proteomes" id="UP001596364"/>
    </source>
</evidence>
<proteinExistence type="inferred from homology"/>
<evidence type="ECO:0000256" key="2">
    <source>
        <dbReference type="ARBA" id="ARBA00022801"/>
    </source>
</evidence>
<accession>A0ABW1XM64</accession>
<keyword evidence="4" id="KW-0963">Cytoplasm</keyword>
<dbReference type="GO" id="GO:0016787">
    <property type="term" value="F:hydrolase activity"/>
    <property type="evidence" value="ECO:0007669"/>
    <property type="project" value="UniProtKB-KW"/>
</dbReference>